<accession>A0A7S3ECS4</accession>
<sequence>MHGKFLLILFVLIALAAGDHDLDENAAARVPLRIRRGSIAAAMTSSSNLASCIQTCKLLCSVFYEIYDLSWWACILGCPDKCGGGGGGGGGGVEPYGDPAYTIGDDGYYELEEGGVRVIIDTGGITRNVESTILKDSKNSWAKMRKARCLNRKPKGPDQVIAKKMTKSRNRAQCIQTCKLLCSVFYEPFDLSWWACVLGCPEKCSGGSGGGGGGVEPYGDSFQAERSGIYELRDGGVFIQISTRGFKKDANRKIKKDESREFPKLSTAQCPNVPANRTLILFEEKRQSL</sequence>
<evidence type="ECO:0008006" key="3">
    <source>
        <dbReference type="Google" id="ProtNLM"/>
    </source>
</evidence>
<reference evidence="2" key="1">
    <citation type="submission" date="2021-01" db="EMBL/GenBank/DDBJ databases">
        <authorList>
            <person name="Corre E."/>
            <person name="Pelletier E."/>
            <person name="Niang G."/>
            <person name="Scheremetjew M."/>
            <person name="Finn R."/>
            <person name="Kale V."/>
            <person name="Holt S."/>
            <person name="Cochrane G."/>
            <person name="Meng A."/>
            <person name="Brown T."/>
            <person name="Cohen L."/>
        </authorList>
    </citation>
    <scope>NUCLEOTIDE SEQUENCE</scope>
    <source>
        <strain evidence="2">CCMP 769</strain>
    </source>
</reference>
<evidence type="ECO:0000313" key="2">
    <source>
        <dbReference type="EMBL" id="CAE0045438.1"/>
    </source>
</evidence>
<feature type="chain" id="PRO_5031028110" description="Metallo-beta-lactamase domain-containing protein" evidence="1">
    <location>
        <begin position="19"/>
        <end position="289"/>
    </location>
</feature>
<gene>
    <name evidence="2" type="ORF">RMAR00112_LOCUS13413</name>
</gene>
<organism evidence="2">
    <name type="scientific">Rhodosorus marinus</name>
    <dbReference type="NCBI Taxonomy" id="101924"/>
    <lineage>
        <taxon>Eukaryota</taxon>
        <taxon>Rhodophyta</taxon>
        <taxon>Stylonematophyceae</taxon>
        <taxon>Stylonematales</taxon>
        <taxon>Stylonemataceae</taxon>
        <taxon>Rhodosorus</taxon>
    </lineage>
</organism>
<evidence type="ECO:0000256" key="1">
    <source>
        <dbReference type="SAM" id="SignalP"/>
    </source>
</evidence>
<name>A0A7S3ECS4_9RHOD</name>
<protein>
    <recommendedName>
        <fullName evidence="3">Metallo-beta-lactamase domain-containing protein</fullName>
    </recommendedName>
</protein>
<dbReference type="AlphaFoldDB" id="A0A7S3ECS4"/>
<keyword evidence="1" id="KW-0732">Signal</keyword>
<feature type="signal peptide" evidence="1">
    <location>
        <begin position="1"/>
        <end position="18"/>
    </location>
</feature>
<dbReference type="EMBL" id="HBHW01017267">
    <property type="protein sequence ID" value="CAE0045438.1"/>
    <property type="molecule type" value="Transcribed_RNA"/>
</dbReference>
<proteinExistence type="predicted"/>